<dbReference type="GO" id="GO:0004497">
    <property type="term" value="F:monooxygenase activity"/>
    <property type="evidence" value="ECO:0007669"/>
    <property type="project" value="UniProtKB-KW"/>
</dbReference>
<evidence type="ECO:0000256" key="1">
    <source>
        <dbReference type="ARBA" id="ARBA00023002"/>
    </source>
</evidence>
<keyword evidence="5" id="KW-1185">Reference proteome</keyword>
<dbReference type="PANTHER" id="PTHR30137">
    <property type="entry name" value="LUCIFERASE-LIKE MONOOXYGENASE"/>
    <property type="match status" value="1"/>
</dbReference>
<dbReference type="InterPro" id="IPR036661">
    <property type="entry name" value="Luciferase-like_sf"/>
</dbReference>
<evidence type="ECO:0000313" key="4">
    <source>
        <dbReference type="EMBL" id="NGO74741.1"/>
    </source>
</evidence>
<dbReference type="GO" id="GO:0005829">
    <property type="term" value="C:cytosol"/>
    <property type="evidence" value="ECO:0007669"/>
    <property type="project" value="TreeGrafter"/>
</dbReference>
<evidence type="ECO:0000313" key="5">
    <source>
        <dbReference type="Proteomes" id="UP000481109"/>
    </source>
</evidence>
<dbReference type="GO" id="GO:0016705">
    <property type="term" value="F:oxidoreductase activity, acting on paired donors, with incorporation or reduction of molecular oxygen"/>
    <property type="evidence" value="ECO:0007669"/>
    <property type="project" value="InterPro"/>
</dbReference>
<protein>
    <submittedName>
        <fullName evidence="4">LLM class flavin-dependent oxidoreductase</fullName>
    </submittedName>
</protein>
<dbReference type="Proteomes" id="UP000481109">
    <property type="component" value="Unassembled WGS sequence"/>
</dbReference>
<reference evidence="4 5" key="1">
    <citation type="submission" date="2020-02" db="EMBL/GenBank/DDBJ databases">
        <title>Whole-genome analyses of novel actinobacteria.</title>
        <authorList>
            <person name="Sahin N."/>
            <person name="Tokatli A."/>
        </authorList>
    </citation>
    <scope>NUCLEOTIDE SEQUENCE [LARGE SCALE GENOMIC DNA]</scope>
    <source>
        <strain evidence="4 5">YC504</strain>
    </source>
</reference>
<comment type="caution">
    <text evidence="4">The sequence shown here is derived from an EMBL/GenBank/DDBJ whole genome shotgun (WGS) entry which is preliminary data.</text>
</comment>
<evidence type="ECO:0000259" key="3">
    <source>
        <dbReference type="Pfam" id="PF00296"/>
    </source>
</evidence>
<gene>
    <name evidence="4" type="ORF">G6045_03425</name>
</gene>
<dbReference type="SUPFAM" id="SSF51679">
    <property type="entry name" value="Bacterial luciferase-like"/>
    <property type="match status" value="1"/>
</dbReference>
<organism evidence="4 5">
    <name type="scientific">Streptomyces mesophilus</name>
    <dbReference type="NCBI Taxonomy" id="1775132"/>
    <lineage>
        <taxon>Bacteria</taxon>
        <taxon>Bacillati</taxon>
        <taxon>Actinomycetota</taxon>
        <taxon>Actinomycetes</taxon>
        <taxon>Kitasatosporales</taxon>
        <taxon>Streptomycetaceae</taxon>
        <taxon>Streptomyces</taxon>
    </lineage>
</organism>
<accession>A0A6G4XDL3</accession>
<dbReference type="EMBL" id="JAAKZW010000005">
    <property type="protein sequence ID" value="NGO74741.1"/>
    <property type="molecule type" value="Genomic_DNA"/>
</dbReference>
<feature type="domain" description="Luciferase-like" evidence="3">
    <location>
        <begin position="1"/>
        <end position="335"/>
    </location>
</feature>
<keyword evidence="2" id="KW-0503">Monooxygenase</keyword>
<dbReference type="AlphaFoldDB" id="A0A6G4XDL3"/>
<keyword evidence="1" id="KW-0560">Oxidoreductase</keyword>
<dbReference type="Gene3D" id="3.20.20.30">
    <property type="entry name" value="Luciferase-like domain"/>
    <property type="match status" value="1"/>
</dbReference>
<dbReference type="PANTHER" id="PTHR30137:SF8">
    <property type="entry name" value="BLR5498 PROTEIN"/>
    <property type="match status" value="1"/>
</dbReference>
<evidence type="ECO:0000256" key="2">
    <source>
        <dbReference type="ARBA" id="ARBA00023033"/>
    </source>
</evidence>
<name>A0A6G4XDL3_9ACTN</name>
<dbReference type="Pfam" id="PF00296">
    <property type="entry name" value="Bac_luciferase"/>
    <property type="match status" value="1"/>
</dbReference>
<dbReference type="InterPro" id="IPR050766">
    <property type="entry name" value="Bact_Lucif_Oxidored"/>
</dbReference>
<dbReference type="InterPro" id="IPR011251">
    <property type="entry name" value="Luciferase-like_dom"/>
</dbReference>
<dbReference type="RefSeq" id="WP_165330258.1">
    <property type="nucleotide sequence ID" value="NZ_JAAKZW010000005.1"/>
</dbReference>
<proteinExistence type="predicted"/>
<sequence length="411" mass="45932">MEFGLFLNGFIPGMAAHHRPSEHTALMRELELAIKADKHNWKYVWFGEHHSLTEYSHLSAPEVAIGYVAAQTERIHLGTGINSLSPRKEHPVRYAERAAMMDHITKGRFEYGTGRGAGSHELKSFNIMDPSTTKAEWDEVAPEIVRMWEQYDYEFHGEHFTVPTPHNILPKPYGHSHPPIWMACGNPSSFAKAGSLGIGAIAFNFEPIFELKGRIDQYKEAAANPKEILGDYQNNNVMMTNTVICLNDRKRAREIALHAGIGYLVTLVNLYHDTMPKSMDERTWPTPPIAFGELAGNDISSDEVLDEIIKAGLLLCGTPDEVCEQVAAYQTVGCDQLVFGMTGGMTFEEHQEMIELFGDKVIPEFDTNPEHSTAIYRRNAAGPKYPAHNNPVPEDLKHTVLPPSAILPLES</sequence>